<dbReference type="Pfam" id="PF13485">
    <property type="entry name" value="Peptidase_MA_2"/>
    <property type="match status" value="1"/>
</dbReference>
<evidence type="ECO:0000313" key="3">
    <source>
        <dbReference type="EMBL" id="SUZ94257.1"/>
    </source>
</evidence>
<organism evidence="3">
    <name type="scientific">marine metagenome</name>
    <dbReference type="NCBI Taxonomy" id="408172"/>
    <lineage>
        <taxon>unclassified sequences</taxon>
        <taxon>metagenomes</taxon>
        <taxon>ecological metagenomes</taxon>
    </lineage>
</organism>
<dbReference type="PANTHER" id="PTHR36842">
    <property type="entry name" value="PROTEIN TOLB HOMOLOG"/>
    <property type="match status" value="1"/>
</dbReference>
<dbReference type="InterPro" id="IPR039568">
    <property type="entry name" value="Peptidase_MA-like_dom"/>
</dbReference>
<sequence length="1048" mass="120984">MNHRFVLLAFFCIQIVFGQSFGKNKVQYRDFDWKFIKSPHFDVYYYANEFELAEFTANAAEEAYEQISIHLRWTLKKPVSVIVYNSHNDFQQTNVVDTYMSEGIGGVTELFKNRVVLPFDGSYKEFRHVIHHELVHAVINDMIYGGNIQGIISGRIRLNIPLWTNEGLAEYLSSNWDTKADMIIRDMAIHDEIPQVKRLESYMAYKGGQSVWRFISEKYGREKVGEIFTKMKKYQNAEKGYEKALGFDFEELSKQWKKYLKKEYWPDVAGRDELEDISKQLTDHKEKGNFYNISPALSPDGSKIAILSDREGYADIYLIDALNGKVIKRLVKGNRSIDFEELKWLQPGISWAPDSKKIVIASKAGKGDVFHLIDVASGKSEKISLELDGLFTASWSPDGKQLAFIGNKGRASDIYLYDFSTKILVNLTDDIFSDSEPVWSPDGKKIAFISDRDDYLHVDSDNTTGETLEVDMFTHDFSQDDIYVIDVKTKEIIRVTNTDYNENYPVWMHKRNALFFTADYNGVWNIFYRDLDSGTQIPVSNVLTGIQQLSLSNDDQLLVFAGYSKGGWDIYSLTNPGRLSKKKIPLTNYIQNKDQDESLADLRWNKNKQMKSSRGADDYSQYIFARQYDQYNNTILNQREEKKSAFHDSLRQEDTYLPQLYKTHFTLDMIGGSMMISNVFGAQGMTYFSWSDLMGDHKIFFGTEMVLTLENSDYFLSYAYLKNRTDLYFNFSQTANFFSLGYQRFGRLRHIGIGSFLSRPFNRFNRIDVGLSYHLFKYEVFLDEFLTGEYALYSEDKLSTVLPMVSWIYDNSVFGYTGPLDGFRQNISVTATPGIGTGKIKFQTVIWDIRKYIRIWKYYAFAGRLMIGKSMGHDPQKFFLGGAHNWYFGRGETDGNDDSGQFREVILDDENNNLLKDIYFSEYAMPVRGARYAERMGTNVALANFEFRFPFIFAFGPPTRVAATYLFGHAFLDIGAAWDEYEEFSDQQKLQDKYGYMTSVTSPKVAGFGIGFKLFTPLGLLRVDTAWDIKPDGSYSRPQYLFSFGPDW</sequence>
<dbReference type="Gene3D" id="2.40.160.50">
    <property type="entry name" value="membrane protein fhac: a member of the omp85/tpsb transporter family"/>
    <property type="match status" value="1"/>
</dbReference>
<evidence type="ECO:0000259" key="2">
    <source>
        <dbReference type="Pfam" id="PF13485"/>
    </source>
</evidence>
<feature type="domain" description="Peptidase MA-like" evidence="2">
    <location>
        <begin position="73"/>
        <end position="261"/>
    </location>
</feature>
<name>A0A381RWA0_9ZZZZ</name>
<protein>
    <recommendedName>
        <fullName evidence="2">Peptidase MA-like domain-containing protein</fullName>
    </recommendedName>
</protein>
<gene>
    <name evidence="3" type="ORF">METZ01_LOCUS47111</name>
</gene>
<accession>A0A381RWA0</accession>
<proteinExistence type="inferred from homology"/>
<dbReference type="InterPro" id="IPR011042">
    <property type="entry name" value="6-blade_b-propeller_TolB-like"/>
</dbReference>
<dbReference type="InterPro" id="IPR011659">
    <property type="entry name" value="WD40"/>
</dbReference>
<dbReference type="SUPFAM" id="SSF82171">
    <property type="entry name" value="DPP6 N-terminal domain-like"/>
    <property type="match status" value="1"/>
</dbReference>
<comment type="similarity">
    <text evidence="1">Belongs to the TolB family.</text>
</comment>
<dbReference type="Gene3D" id="2.120.10.30">
    <property type="entry name" value="TolB, C-terminal domain"/>
    <property type="match status" value="3"/>
</dbReference>
<dbReference type="EMBL" id="UINC01002218">
    <property type="protein sequence ID" value="SUZ94257.1"/>
    <property type="molecule type" value="Genomic_DNA"/>
</dbReference>
<dbReference type="PANTHER" id="PTHR36842:SF1">
    <property type="entry name" value="PROTEIN TOLB"/>
    <property type="match status" value="1"/>
</dbReference>
<dbReference type="AlphaFoldDB" id="A0A381RWA0"/>
<dbReference type="Pfam" id="PF07676">
    <property type="entry name" value="PD40"/>
    <property type="match status" value="3"/>
</dbReference>
<evidence type="ECO:0000256" key="1">
    <source>
        <dbReference type="ARBA" id="ARBA00009820"/>
    </source>
</evidence>
<reference evidence="3" key="1">
    <citation type="submission" date="2018-05" db="EMBL/GenBank/DDBJ databases">
        <authorList>
            <person name="Lanie J.A."/>
            <person name="Ng W.-L."/>
            <person name="Kazmierczak K.M."/>
            <person name="Andrzejewski T.M."/>
            <person name="Davidsen T.M."/>
            <person name="Wayne K.J."/>
            <person name="Tettelin H."/>
            <person name="Glass J.I."/>
            <person name="Rusch D."/>
            <person name="Podicherti R."/>
            <person name="Tsui H.-C.T."/>
            <person name="Winkler M.E."/>
        </authorList>
    </citation>
    <scope>NUCLEOTIDE SEQUENCE</scope>
</reference>